<evidence type="ECO:0000313" key="2">
    <source>
        <dbReference type="Proteomes" id="UP000660262"/>
    </source>
</evidence>
<comment type="caution">
    <text evidence="1">The sequence shown here is derived from an EMBL/GenBank/DDBJ whole genome shotgun (WGS) entry which is preliminary data.</text>
</comment>
<gene>
    <name evidence="1" type="ORF">PPROV_000746200</name>
</gene>
<keyword evidence="2" id="KW-1185">Reference proteome</keyword>
<dbReference type="Proteomes" id="UP000660262">
    <property type="component" value="Unassembled WGS sequence"/>
</dbReference>
<organism evidence="1 2">
    <name type="scientific">Pycnococcus provasolii</name>
    <dbReference type="NCBI Taxonomy" id="41880"/>
    <lineage>
        <taxon>Eukaryota</taxon>
        <taxon>Viridiplantae</taxon>
        <taxon>Chlorophyta</taxon>
        <taxon>Pseudoscourfieldiophyceae</taxon>
        <taxon>Pseudoscourfieldiales</taxon>
        <taxon>Pycnococcaceae</taxon>
        <taxon>Pycnococcus</taxon>
    </lineage>
</organism>
<dbReference type="SUPFAM" id="SSF53335">
    <property type="entry name" value="S-adenosyl-L-methionine-dependent methyltransferases"/>
    <property type="match status" value="1"/>
</dbReference>
<evidence type="ECO:0008006" key="3">
    <source>
        <dbReference type="Google" id="ProtNLM"/>
    </source>
</evidence>
<dbReference type="EMBL" id="BNJQ01000022">
    <property type="protein sequence ID" value="GHP08726.1"/>
    <property type="molecule type" value="Genomic_DNA"/>
</dbReference>
<dbReference type="OrthoDB" id="540004at2759"/>
<dbReference type="Gene3D" id="3.40.50.150">
    <property type="entry name" value="Vaccinia Virus protein VP39"/>
    <property type="match status" value="1"/>
</dbReference>
<dbReference type="InterPro" id="IPR029063">
    <property type="entry name" value="SAM-dependent_MTases_sf"/>
</dbReference>
<name>A0A830HMR8_9CHLO</name>
<dbReference type="CDD" id="cd02440">
    <property type="entry name" value="AdoMet_MTases"/>
    <property type="match status" value="1"/>
</dbReference>
<protein>
    <recommendedName>
        <fullName evidence="3">Methyltransferase domain-containing protein</fullName>
    </recommendedName>
</protein>
<reference evidence="1" key="1">
    <citation type="submission" date="2020-10" db="EMBL/GenBank/DDBJ databases">
        <title>Unveiling of a novel bifunctional photoreceptor, Dualchrome1, isolated from a cosmopolitan green alga.</title>
        <authorList>
            <person name="Suzuki S."/>
            <person name="Kawachi M."/>
        </authorList>
    </citation>
    <scope>NUCLEOTIDE SEQUENCE</scope>
    <source>
        <strain evidence="1">NIES 2893</strain>
    </source>
</reference>
<proteinExistence type="predicted"/>
<evidence type="ECO:0000313" key="1">
    <source>
        <dbReference type="EMBL" id="GHP08726.1"/>
    </source>
</evidence>
<dbReference type="AlphaFoldDB" id="A0A830HMR8"/>
<accession>A0A830HMR8</accession>
<sequence length="531" mass="58122">MVEVKLYARGRRVVLLGLLPCARQLAPPRTGRQAETCQAHQRLPPWADTTCADPVHPSVSEHVNSMLTLLLPLLLCLGIGLAARPTAASFDVKWAQSNESLELAFVPTEYEYPAFSYKAVLTPPGSVLRVWFMNDTDTKFMRLHLGGLVNTTSIAAEAIEGGGAKLVLPKVSPGFWNSVVLSTTDRPVSAVYNFEAAAGQEPISLRVFEYETDVKQSISQAITQVEGRLELTGDDIDNIANTLSNSIALATPVCHLDGFCTCTLPFVFDGLECVNGRPFAAPERHIRSQSLLNNRVFLNASELLEVPLANVSAAFSEYQEAILKAPRFPHTIYAQLFAGSASRVAVVGAGLEFFEAFVFGGLGARLTVIDGAAANLKLVERFAEEGVPQFANAETVVYTGLESLGNLTERGFDAVVALDSLTHAPKEHTAPLFAKLGKLVRPGGRFLLLAPSRHLYNEMKRPRFDVLDPMFKFKDSYPVPTWSEWMDRNKLLKLLEPSGTSWKVVMNAQVGSFPPLVQNDVYVWLDLMALS</sequence>